<comment type="caution">
    <text evidence="3">The sequence shown here is derived from an EMBL/GenBank/DDBJ whole genome shotgun (WGS) entry which is preliminary data.</text>
</comment>
<dbReference type="InterPro" id="IPR011067">
    <property type="entry name" value="Plasmid_toxin/cell-grow_inhib"/>
</dbReference>
<dbReference type="PANTHER" id="PTHR33988">
    <property type="entry name" value="ENDORIBONUCLEASE MAZF-RELATED"/>
    <property type="match status" value="1"/>
</dbReference>
<dbReference type="Pfam" id="PF02452">
    <property type="entry name" value="PemK_toxin"/>
    <property type="match status" value="1"/>
</dbReference>
<organism evidence="3 4">
    <name type="scientific">Prauserella halophila</name>
    <dbReference type="NCBI Taxonomy" id="185641"/>
    <lineage>
        <taxon>Bacteria</taxon>
        <taxon>Bacillati</taxon>
        <taxon>Actinomycetota</taxon>
        <taxon>Actinomycetes</taxon>
        <taxon>Pseudonocardiales</taxon>
        <taxon>Pseudonocardiaceae</taxon>
        <taxon>Prauserella</taxon>
    </lineage>
</organism>
<protein>
    <submittedName>
        <fullName evidence="3">Type II toxin-antitoxin system PemK/MazF family toxin</fullName>
    </submittedName>
</protein>
<keyword evidence="4" id="KW-1185">Reference proteome</keyword>
<dbReference type="SUPFAM" id="SSF50118">
    <property type="entry name" value="Cell growth inhibitor/plasmid maintenance toxic component"/>
    <property type="match status" value="1"/>
</dbReference>
<name>A0ABP4GWR0_9PSEU</name>
<comment type="similarity">
    <text evidence="1">Belongs to the PemK/MazF family.</text>
</comment>
<gene>
    <name evidence="3" type="ORF">GCM10009676_26940</name>
</gene>
<evidence type="ECO:0000256" key="2">
    <source>
        <dbReference type="ARBA" id="ARBA00022649"/>
    </source>
</evidence>
<sequence length="112" mass="12566">MTAPNVRTGQVWFVQLDPTVGHEQRGDRPALVISSPEHLALWNGRVAVVVPLTSQQKPFRFRPEVAPNSWAVCDQPRTVDTRRFRRHAPELDPAPDVLADVCNIVAKMIHSP</sequence>
<keyword evidence="2" id="KW-1277">Toxin-antitoxin system</keyword>
<dbReference type="EMBL" id="BAAALN010000006">
    <property type="protein sequence ID" value="GAA1240609.1"/>
    <property type="molecule type" value="Genomic_DNA"/>
</dbReference>
<proteinExistence type="inferred from homology"/>
<accession>A0ABP4GWR0</accession>
<dbReference type="Proteomes" id="UP001500653">
    <property type="component" value="Unassembled WGS sequence"/>
</dbReference>
<reference evidence="4" key="1">
    <citation type="journal article" date="2019" name="Int. J. Syst. Evol. Microbiol.">
        <title>The Global Catalogue of Microorganisms (GCM) 10K type strain sequencing project: providing services to taxonomists for standard genome sequencing and annotation.</title>
        <authorList>
            <consortium name="The Broad Institute Genomics Platform"/>
            <consortium name="The Broad Institute Genome Sequencing Center for Infectious Disease"/>
            <person name="Wu L."/>
            <person name="Ma J."/>
        </authorList>
    </citation>
    <scope>NUCLEOTIDE SEQUENCE [LARGE SCALE GENOMIC DNA]</scope>
    <source>
        <strain evidence="4">JCM 13023</strain>
    </source>
</reference>
<dbReference type="RefSeq" id="WP_253862514.1">
    <property type="nucleotide sequence ID" value="NZ_BAAALN010000006.1"/>
</dbReference>
<evidence type="ECO:0000313" key="3">
    <source>
        <dbReference type="EMBL" id="GAA1240609.1"/>
    </source>
</evidence>
<evidence type="ECO:0000256" key="1">
    <source>
        <dbReference type="ARBA" id="ARBA00007521"/>
    </source>
</evidence>
<dbReference type="InterPro" id="IPR003477">
    <property type="entry name" value="PemK-like"/>
</dbReference>
<dbReference type="Gene3D" id="2.30.30.110">
    <property type="match status" value="1"/>
</dbReference>
<evidence type="ECO:0000313" key="4">
    <source>
        <dbReference type="Proteomes" id="UP001500653"/>
    </source>
</evidence>